<organism evidence="1 2">
    <name type="scientific">Propioniciclava soli</name>
    <dbReference type="NCBI Taxonomy" id="2775081"/>
    <lineage>
        <taxon>Bacteria</taxon>
        <taxon>Bacillati</taxon>
        <taxon>Actinomycetota</taxon>
        <taxon>Actinomycetes</taxon>
        <taxon>Propionibacteriales</taxon>
        <taxon>Propionibacteriaceae</taxon>
        <taxon>Propioniciclava</taxon>
    </lineage>
</organism>
<keyword evidence="2" id="KW-1185">Reference proteome</keyword>
<protein>
    <submittedName>
        <fullName evidence="1">Uncharacterized protein</fullName>
    </submittedName>
</protein>
<sequence>MPRTVDEILQHADELAARFESYEPDPADELDSGAVTLLRAAVAERSEAERHLIEAVRKAREAGMPWSAIGSFVGTSGEAARQRYSKKVA</sequence>
<name>A0ABZ3C9Z9_9ACTN</name>
<proteinExistence type="predicted"/>
<evidence type="ECO:0000313" key="2">
    <source>
        <dbReference type="Proteomes" id="UP001434337"/>
    </source>
</evidence>
<evidence type="ECO:0000313" key="1">
    <source>
        <dbReference type="EMBL" id="WZW98597.1"/>
    </source>
</evidence>
<dbReference type="Proteomes" id="UP001434337">
    <property type="component" value="Chromosome"/>
</dbReference>
<gene>
    <name evidence="1" type="ORF">PCC79_17220</name>
</gene>
<dbReference type="RefSeq" id="WP_223202774.1">
    <property type="nucleotide sequence ID" value="NZ_CP115965.1"/>
</dbReference>
<accession>A0ABZ3C9Z9</accession>
<reference evidence="1 2" key="1">
    <citation type="journal article" date="2023" name="Environ Microbiome">
        <title>A coral-associated actinobacterium mitigates coral bleaching under heat stress.</title>
        <authorList>
            <person name="Li J."/>
            <person name="Zou Y."/>
            <person name="Li Q."/>
            <person name="Zhang J."/>
            <person name="Bourne D.G."/>
            <person name="Lyu Y."/>
            <person name="Liu C."/>
            <person name="Zhang S."/>
        </authorList>
    </citation>
    <scope>NUCLEOTIDE SEQUENCE [LARGE SCALE GENOMIC DNA]</scope>
    <source>
        <strain evidence="1 2">SCSIO 13291</strain>
    </source>
</reference>
<dbReference type="EMBL" id="CP115965">
    <property type="protein sequence ID" value="WZW98597.1"/>
    <property type="molecule type" value="Genomic_DNA"/>
</dbReference>